<feature type="domain" description="FAD-binding" evidence="4">
    <location>
        <begin position="7"/>
        <end position="193"/>
    </location>
</feature>
<gene>
    <name evidence="5" type="ORF">EC912_101389</name>
</gene>
<evidence type="ECO:0000256" key="3">
    <source>
        <dbReference type="ARBA" id="ARBA00022827"/>
    </source>
</evidence>
<feature type="domain" description="FAD-binding" evidence="4">
    <location>
        <begin position="238"/>
        <end position="320"/>
    </location>
</feature>
<dbReference type="InterPro" id="IPR050641">
    <property type="entry name" value="RIFMO-like"/>
</dbReference>
<dbReference type="PRINTS" id="PR00420">
    <property type="entry name" value="RNGMNOXGNASE"/>
</dbReference>
<evidence type="ECO:0000256" key="2">
    <source>
        <dbReference type="ARBA" id="ARBA00022630"/>
    </source>
</evidence>
<dbReference type="GO" id="GO:0071949">
    <property type="term" value="F:FAD binding"/>
    <property type="evidence" value="ECO:0007669"/>
    <property type="project" value="InterPro"/>
</dbReference>
<evidence type="ECO:0000313" key="5">
    <source>
        <dbReference type="EMBL" id="TCV97380.1"/>
    </source>
</evidence>
<keyword evidence="6" id="KW-1185">Reference proteome</keyword>
<comment type="caution">
    <text evidence="5">The sequence shown here is derived from an EMBL/GenBank/DDBJ whole genome shotgun (WGS) entry which is preliminary data.</text>
</comment>
<dbReference type="InterPro" id="IPR036188">
    <property type="entry name" value="FAD/NAD-bd_sf"/>
</dbReference>
<organism evidence="5 6">
    <name type="scientific">Luteibacter rhizovicinus</name>
    <dbReference type="NCBI Taxonomy" id="242606"/>
    <lineage>
        <taxon>Bacteria</taxon>
        <taxon>Pseudomonadati</taxon>
        <taxon>Pseudomonadota</taxon>
        <taxon>Gammaproteobacteria</taxon>
        <taxon>Lysobacterales</taxon>
        <taxon>Rhodanobacteraceae</taxon>
        <taxon>Luteibacter</taxon>
    </lineage>
</organism>
<sequence>MSDPSFLIAGAGPTGLAAALFLKRRGITARLVDKAEQPAAHSRALVVNPRTLDMLKSSGVTDRMLAEGRPVSGLTFYDHWKRIASFDTSAIHPRYQLNVISQERSEALLAEALATYGIHAERSTTASVKGQDEHVHVELTHGDGRTEQIDVDGLFAADGARSTIRENLGIPFPGTSFPEAWPLFDIEMETSLALDRAHVCFLPEGLIFMLALDARVWRVIASFPNPLDHLPNGSRAGDTVWSSSFHIAHRIAETCAIGRVALGGDAAHIHSPIGARGMNLGIEDGYAFALRMADTSIDLPARFARYGTERHAIHVDVVRRVRMVTTLARGGTGALRLIRRYGIPLIVEIAPMRHLLLGTAAGLDHPQPI</sequence>
<comment type="cofactor">
    <cofactor evidence="1">
        <name>FAD</name>
        <dbReference type="ChEBI" id="CHEBI:57692"/>
    </cofactor>
</comment>
<accession>A0A4R3YXM3</accession>
<proteinExistence type="predicted"/>
<dbReference type="EMBL" id="SMCS01000001">
    <property type="protein sequence ID" value="TCV97380.1"/>
    <property type="molecule type" value="Genomic_DNA"/>
</dbReference>
<dbReference type="PANTHER" id="PTHR43004:SF19">
    <property type="entry name" value="BINDING MONOOXYGENASE, PUTATIVE (JCVI)-RELATED"/>
    <property type="match status" value="1"/>
</dbReference>
<dbReference type="Gene3D" id="3.50.50.60">
    <property type="entry name" value="FAD/NAD(P)-binding domain"/>
    <property type="match status" value="1"/>
</dbReference>
<reference evidence="5 6" key="1">
    <citation type="submission" date="2019-03" db="EMBL/GenBank/DDBJ databases">
        <title>Above-ground endophytic microbial communities from plants in different locations in the United States.</title>
        <authorList>
            <person name="Frank C."/>
        </authorList>
    </citation>
    <scope>NUCLEOTIDE SEQUENCE [LARGE SCALE GENOMIC DNA]</scope>
    <source>
        <strain evidence="5 6">LP_13_YM</strain>
    </source>
</reference>
<dbReference type="InterPro" id="IPR002938">
    <property type="entry name" value="FAD-bd"/>
</dbReference>
<dbReference type="SUPFAM" id="SSF51905">
    <property type="entry name" value="FAD/NAD(P)-binding domain"/>
    <property type="match status" value="1"/>
</dbReference>
<keyword evidence="2" id="KW-0285">Flavoprotein</keyword>
<protein>
    <submittedName>
        <fullName evidence="5">2-polyprenyl-6-methoxyphenol hydroxylase-like FAD-dependent oxidoreductase</fullName>
    </submittedName>
</protein>
<evidence type="ECO:0000256" key="1">
    <source>
        <dbReference type="ARBA" id="ARBA00001974"/>
    </source>
</evidence>
<dbReference type="Proteomes" id="UP000295645">
    <property type="component" value="Unassembled WGS sequence"/>
</dbReference>
<evidence type="ECO:0000313" key="6">
    <source>
        <dbReference type="Proteomes" id="UP000295645"/>
    </source>
</evidence>
<dbReference type="GO" id="GO:0016709">
    <property type="term" value="F:oxidoreductase activity, acting on paired donors, with incorporation or reduction of molecular oxygen, NAD(P)H as one donor, and incorporation of one atom of oxygen"/>
    <property type="evidence" value="ECO:0007669"/>
    <property type="project" value="UniProtKB-ARBA"/>
</dbReference>
<dbReference type="PANTHER" id="PTHR43004">
    <property type="entry name" value="TRK SYSTEM POTASSIUM UPTAKE PROTEIN"/>
    <property type="match status" value="1"/>
</dbReference>
<dbReference type="Gene3D" id="3.30.70.2450">
    <property type="match status" value="1"/>
</dbReference>
<dbReference type="AlphaFoldDB" id="A0A4R3YXM3"/>
<evidence type="ECO:0000259" key="4">
    <source>
        <dbReference type="Pfam" id="PF01494"/>
    </source>
</evidence>
<dbReference type="Pfam" id="PF01494">
    <property type="entry name" value="FAD_binding_3"/>
    <property type="match status" value="2"/>
</dbReference>
<keyword evidence="3" id="KW-0274">FAD</keyword>
<dbReference type="RefSeq" id="WP_165973471.1">
    <property type="nucleotide sequence ID" value="NZ_SMCS01000001.1"/>
</dbReference>
<name>A0A4R3YXM3_9GAMM</name>